<evidence type="ECO:0000313" key="1">
    <source>
        <dbReference type="EMBL" id="KAH7955159.1"/>
    </source>
</evidence>
<keyword evidence="2" id="KW-1185">Reference proteome</keyword>
<gene>
    <name evidence="1" type="ORF">HPB49_024953</name>
</gene>
<evidence type="ECO:0000313" key="2">
    <source>
        <dbReference type="Proteomes" id="UP000821865"/>
    </source>
</evidence>
<name>A0ACB8D162_DERSI</name>
<dbReference type="EMBL" id="CM023473">
    <property type="protein sequence ID" value="KAH7955159.1"/>
    <property type="molecule type" value="Genomic_DNA"/>
</dbReference>
<comment type="caution">
    <text evidence="1">The sequence shown here is derived from an EMBL/GenBank/DDBJ whole genome shotgun (WGS) entry which is preliminary data.</text>
</comment>
<dbReference type="Proteomes" id="UP000821865">
    <property type="component" value="Chromosome 4"/>
</dbReference>
<protein>
    <submittedName>
        <fullName evidence="1">Uncharacterized protein</fullName>
    </submittedName>
</protein>
<reference evidence="1" key="1">
    <citation type="submission" date="2020-05" db="EMBL/GenBank/DDBJ databases">
        <title>Large-scale comparative analyses of tick genomes elucidate their genetic diversity and vector capacities.</title>
        <authorList>
            <person name="Jia N."/>
            <person name="Wang J."/>
            <person name="Shi W."/>
            <person name="Du L."/>
            <person name="Sun Y."/>
            <person name="Zhan W."/>
            <person name="Jiang J."/>
            <person name="Wang Q."/>
            <person name="Zhang B."/>
            <person name="Ji P."/>
            <person name="Sakyi L.B."/>
            <person name="Cui X."/>
            <person name="Yuan T."/>
            <person name="Jiang B."/>
            <person name="Yang W."/>
            <person name="Lam T.T.-Y."/>
            <person name="Chang Q."/>
            <person name="Ding S."/>
            <person name="Wang X."/>
            <person name="Zhu J."/>
            <person name="Ruan X."/>
            <person name="Zhao L."/>
            <person name="Wei J."/>
            <person name="Que T."/>
            <person name="Du C."/>
            <person name="Cheng J."/>
            <person name="Dai P."/>
            <person name="Han X."/>
            <person name="Huang E."/>
            <person name="Gao Y."/>
            <person name="Liu J."/>
            <person name="Shao H."/>
            <person name="Ye R."/>
            <person name="Li L."/>
            <person name="Wei W."/>
            <person name="Wang X."/>
            <person name="Wang C."/>
            <person name="Yang T."/>
            <person name="Huo Q."/>
            <person name="Li W."/>
            <person name="Guo W."/>
            <person name="Chen H."/>
            <person name="Zhou L."/>
            <person name="Ni X."/>
            <person name="Tian J."/>
            <person name="Zhou Y."/>
            <person name="Sheng Y."/>
            <person name="Liu T."/>
            <person name="Pan Y."/>
            <person name="Xia L."/>
            <person name="Li J."/>
            <person name="Zhao F."/>
            <person name="Cao W."/>
        </authorList>
    </citation>
    <scope>NUCLEOTIDE SEQUENCE</scope>
    <source>
        <strain evidence="1">Dsil-2018</strain>
    </source>
</reference>
<sequence>MRISRIRHGTSRVVGLVHSSSSVLLLAEHQNTKTYYFAAENNASMCQWMNSMSLASLMQKDTDRSRQTLPLHGMQAAANASQGIPPDYHFSPHVAPQRPGMQQPQRPSDESFEVEAYSAGAAPDGHYLGSGDQYPCSYTRSPIYDQRPPPAAPRQRPCYPVYANAPPKPLRHGATSPNVAEGGGYDACNSYEGYDFYGAQEPLPAYAGRPVSAHYGENVPNSTLTSTQLMRPRSADFLERDDDGEEPYFSKKSAPAVAAKPRPKSSMAHYDWEDEDEAHDWRGQQQQQQWRSRTMETVPQAGAFHDESQMGRMPSAKAVSASGNSAQSKKAAHKEQSMKRLLEWKQRMLQSPLCKKPGQQQQQQQYHHQQHVVPSPQELQSAVLRKTPVPESSQPPERPPLPEEYRRRASEGSRPMDGMPGGHFFNTEPRGEPVGRAQESSAPPGPDLILV</sequence>
<organism evidence="1 2">
    <name type="scientific">Dermacentor silvarum</name>
    <name type="common">Tick</name>
    <dbReference type="NCBI Taxonomy" id="543639"/>
    <lineage>
        <taxon>Eukaryota</taxon>
        <taxon>Metazoa</taxon>
        <taxon>Ecdysozoa</taxon>
        <taxon>Arthropoda</taxon>
        <taxon>Chelicerata</taxon>
        <taxon>Arachnida</taxon>
        <taxon>Acari</taxon>
        <taxon>Parasitiformes</taxon>
        <taxon>Ixodida</taxon>
        <taxon>Ixodoidea</taxon>
        <taxon>Ixodidae</taxon>
        <taxon>Rhipicephalinae</taxon>
        <taxon>Dermacentor</taxon>
    </lineage>
</organism>
<accession>A0ACB8D162</accession>
<proteinExistence type="predicted"/>